<feature type="region of interest" description="Disordered" evidence="2">
    <location>
        <begin position="235"/>
        <end position="311"/>
    </location>
</feature>
<dbReference type="PANTHER" id="PTHR44998:SF1">
    <property type="entry name" value="UDP-N-ACETYLGLUCOSAMINE--PEPTIDE N-ACETYLGLUCOSAMINYLTRANSFERASE 110 KDA SUBUNIT"/>
    <property type="match status" value="1"/>
</dbReference>
<evidence type="ECO:0000313" key="3">
    <source>
        <dbReference type="EMBL" id="TWU58427.1"/>
    </source>
</evidence>
<dbReference type="GO" id="GO:0006493">
    <property type="term" value="P:protein O-linked glycosylation"/>
    <property type="evidence" value="ECO:0007669"/>
    <property type="project" value="TreeGrafter"/>
</dbReference>
<name>A0A5C6FCR7_9BACT</name>
<dbReference type="EMBL" id="SJPW01000002">
    <property type="protein sequence ID" value="TWU58427.1"/>
    <property type="molecule type" value="Genomic_DNA"/>
</dbReference>
<reference evidence="3 4" key="1">
    <citation type="submission" date="2019-02" db="EMBL/GenBank/DDBJ databases">
        <title>Deep-cultivation of Planctomycetes and their phenomic and genomic characterization uncovers novel biology.</title>
        <authorList>
            <person name="Wiegand S."/>
            <person name="Jogler M."/>
            <person name="Boedeker C."/>
            <person name="Pinto D."/>
            <person name="Vollmers J."/>
            <person name="Rivas-Marin E."/>
            <person name="Kohn T."/>
            <person name="Peeters S.H."/>
            <person name="Heuer A."/>
            <person name="Rast P."/>
            <person name="Oberbeckmann S."/>
            <person name="Bunk B."/>
            <person name="Jeske O."/>
            <person name="Meyerdierks A."/>
            <person name="Storesund J.E."/>
            <person name="Kallscheuer N."/>
            <person name="Luecker S."/>
            <person name="Lage O.M."/>
            <person name="Pohl T."/>
            <person name="Merkel B.J."/>
            <person name="Hornburger P."/>
            <person name="Mueller R.-W."/>
            <person name="Bruemmer F."/>
            <person name="Labrenz M."/>
            <person name="Spormann A.M."/>
            <person name="Op Den Camp H."/>
            <person name="Overmann J."/>
            <person name="Amann R."/>
            <person name="Jetten M.S.M."/>
            <person name="Mascher T."/>
            <person name="Medema M.H."/>
            <person name="Devos D.P."/>
            <person name="Kaster A.-K."/>
            <person name="Ovreas L."/>
            <person name="Rohde M."/>
            <person name="Galperin M.Y."/>
            <person name="Jogler C."/>
        </authorList>
    </citation>
    <scope>NUCLEOTIDE SEQUENCE [LARGE SCALE GENOMIC DNA]</scope>
    <source>
        <strain evidence="3 4">Poly51</strain>
    </source>
</reference>
<dbReference type="PROSITE" id="PS51257">
    <property type="entry name" value="PROKAR_LIPOPROTEIN"/>
    <property type="match status" value="1"/>
</dbReference>
<dbReference type="InterPro" id="IPR019734">
    <property type="entry name" value="TPR_rpt"/>
</dbReference>
<dbReference type="SMART" id="SM00028">
    <property type="entry name" value="TPR"/>
    <property type="match status" value="3"/>
</dbReference>
<accession>A0A5C6FCR7</accession>
<keyword evidence="4" id="KW-1185">Reference proteome</keyword>
<protein>
    <submittedName>
        <fullName evidence="3">Photosystem I assembly protein Ycf3</fullName>
    </submittedName>
</protein>
<evidence type="ECO:0000313" key="4">
    <source>
        <dbReference type="Proteomes" id="UP000318288"/>
    </source>
</evidence>
<proteinExistence type="predicted"/>
<feature type="repeat" description="TPR" evidence="1">
    <location>
        <begin position="81"/>
        <end position="114"/>
    </location>
</feature>
<dbReference type="SUPFAM" id="SSF48452">
    <property type="entry name" value="TPR-like"/>
    <property type="match status" value="1"/>
</dbReference>
<keyword evidence="1" id="KW-0802">TPR repeat</keyword>
<sequence>MKRLSRGWLCDVGAGVLITCTMVGCASWKNGNETIIQVQSAQNPVRARKQTAAGVKALGHDNIDEAAEKFMSAIQADETYGPAHNNLGLLHFEQGNLYQAVLAFEQAMEFMPNDPIVYYNLALTLESAGKVSEALDLYVQAVQMAPANPVFLGNLVRLRIRLGESGFDLNEQLKDLVLIETRPEWRRWADRQLGLFFNDTLDRGPETPDFDGGKDDESDEAIEFRIEDRIIDLTPKSRPEVSIPTDEPNFRERSAPRVPSKRIPATQTLLPPSNEIPPPPPEPIPSISIPDPASFDMIPPSIEAMPSPRFE</sequence>
<organism evidence="3 4">
    <name type="scientific">Rubripirellula tenax</name>
    <dbReference type="NCBI Taxonomy" id="2528015"/>
    <lineage>
        <taxon>Bacteria</taxon>
        <taxon>Pseudomonadati</taxon>
        <taxon>Planctomycetota</taxon>
        <taxon>Planctomycetia</taxon>
        <taxon>Pirellulales</taxon>
        <taxon>Pirellulaceae</taxon>
        <taxon>Rubripirellula</taxon>
    </lineage>
</organism>
<dbReference type="Proteomes" id="UP000318288">
    <property type="component" value="Unassembled WGS sequence"/>
</dbReference>
<evidence type="ECO:0000256" key="1">
    <source>
        <dbReference type="PROSITE-ProRule" id="PRU00339"/>
    </source>
</evidence>
<comment type="caution">
    <text evidence="3">The sequence shown here is derived from an EMBL/GenBank/DDBJ whole genome shotgun (WGS) entry which is preliminary data.</text>
</comment>
<dbReference type="PANTHER" id="PTHR44998">
    <property type="match status" value="1"/>
</dbReference>
<dbReference type="AlphaFoldDB" id="A0A5C6FCR7"/>
<dbReference type="PROSITE" id="PS50005">
    <property type="entry name" value="TPR"/>
    <property type="match status" value="2"/>
</dbReference>
<dbReference type="GO" id="GO:0016757">
    <property type="term" value="F:glycosyltransferase activity"/>
    <property type="evidence" value="ECO:0007669"/>
    <property type="project" value="TreeGrafter"/>
</dbReference>
<dbReference type="InterPro" id="IPR011990">
    <property type="entry name" value="TPR-like_helical_dom_sf"/>
</dbReference>
<gene>
    <name evidence="3" type="ORF">Poly51_12050</name>
</gene>
<feature type="compositionally biased region" description="Pro residues" evidence="2">
    <location>
        <begin position="274"/>
        <end position="284"/>
    </location>
</feature>
<feature type="compositionally biased region" description="Low complexity" evidence="2">
    <location>
        <begin position="285"/>
        <end position="294"/>
    </location>
</feature>
<feature type="repeat" description="TPR" evidence="1">
    <location>
        <begin position="115"/>
        <end position="148"/>
    </location>
</feature>
<evidence type="ECO:0000256" key="2">
    <source>
        <dbReference type="SAM" id="MobiDB-lite"/>
    </source>
</evidence>
<dbReference type="OrthoDB" id="283443at2"/>
<dbReference type="Pfam" id="PF13424">
    <property type="entry name" value="TPR_12"/>
    <property type="match status" value="1"/>
</dbReference>
<dbReference type="RefSeq" id="WP_146455312.1">
    <property type="nucleotide sequence ID" value="NZ_SJPW01000002.1"/>
</dbReference>
<dbReference type="Gene3D" id="1.25.40.10">
    <property type="entry name" value="Tetratricopeptide repeat domain"/>
    <property type="match status" value="1"/>
</dbReference>